<feature type="region of interest" description="Disordered" evidence="1">
    <location>
        <begin position="1"/>
        <end position="48"/>
    </location>
</feature>
<name>A0A165FZT2_9BASI</name>
<reference evidence="2 3" key="1">
    <citation type="journal article" date="2016" name="Mol. Biol. Evol.">
        <title>Comparative Genomics of Early-Diverging Mushroom-Forming Fungi Provides Insights into the Origins of Lignocellulose Decay Capabilities.</title>
        <authorList>
            <person name="Nagy L.G."/>
            <person name="Riley R."/>
            <person name="Tritt A."/>
            <person name="Adam C."/>
            <person name="Daum C."/>
            <person name="Floudas D."/>
            <person name="Sun H."/>
            <person name="Yadav J.S."/>
            <person name="Pangilinan J."/>
            <person name="Larsson K.H."/>
            <person name="Matsuura K."/>
            <person name="Barry K."/>
            <person name="Labutti K."/>
            <person name="Kuo R."/>
            <person name="Ohm R.A."/>
            <person name="Bhattacharya S.S."/>
            <person name="Shirouzu T."/>
            <person name="Yoshinaga Y."/>
            <person name="Martin F.M."/>
            <person name="Grigoriev I.V."/>
            <person name="Hibbett D.S."/>
        </authorList>
    </citation>
    <scope>NUCLEOTIDE SEQUENCE [LARGE SCALE GENOMIC DNA]</scope>
    <source>
        <strain evidence="2 3">HHB12733</strain>
    </source>
</reference>
<sequence length="208" mass="22327">MYARHARRCHSNSLPRPVKFASTRRANAASLPPRPPHPSTAGSLRLARWTPTGCRLRALLPPHSMRAPQPSRCGGRRSRSVARPAAHSRTARHGTARVRSCSSAPYDEYEPSSAPPASNLRGAAQPTGNASQRVPRPRPPLPLLAEQPTPSSFDVRDARQPRWGRGRADARSVRPPALLQAAKSVRRPPCEAGYTHGSGGTASSSAAL</sequence>
<feature type="region of interest" description="Disordered" evidence="1">
    <location>
        <begin position="60"/>
        <end position="208"/>
    </location>
</feature>
<feature type="compositionally biased region" description="Basic and acidic residues" evidence="1">
    <location>
        <begin position="154"/>
        <end position="172"/>
    </location>
</feature>
<accession>A0A165FZT2</accession>
<evidence type="ECO:0000256" key="1">
    <source>
        <dbReference type="SAM" id="MobiDB-lite"/>
    </source>
</evidence>
<dbReference type="Proteomes" id="UP000076842">
    <property type="component" value="Unassembled WGS sequence"/>
</dbReference>
<organism evidence="2 3">
    <name type="scientific">Calocera cornea HHB12733</name>
    <dbReference type="NCBI Taxonomy" id="1353952"/>
    <lineage>
        <taxon>Eukaryota</taxon>
        <taxon>Fungi</taxon>
        <taxon>Dikarya</taxon>
        <taxon>Basidiomycota</taxon>
        <taxon>Agaricomycotina</taxon>
        <taxon>Dacrymycetes</taxon>
        <taxon>Dacrymycetales</taxon>
        <taxon>Dacrymycetaceae</taxon>
        <taxon>Calocera</taxon>
    </lineage>
</organism>
<evidence type="ECO:0000313" key="3">
    <source>
        <dbReference type="Proteomes" id="UP000076842"/>
    </source>
</evidence>
<feature type="compositionally biased region" description="Basic residues" evidence="1">
    <location>
        <begin position="1"/>
        <end position="10"/>
    </location>
</feature>
<evidence type="ECO:0000313" key="2">
    <source>
        <dbReference type="EMBL" id="KZT57418.1"/>
    </source>
</evidence>
<gene>
    <name evidence="2" type="ORF">CALCODRAFT_285377</name>
</gene>
<dbReference type="AlphaFoldDB" id="A0A165FZT2"/>
<dbReference type="EMBL" id="KV423964">
    <property type="protein sequence ID" value="KZT57418.1"/>
    <property type="molecule type" value="Genomic_DNA"/>
</dbReference>
<keyword evidence="3" id="KW-1185">Reference proteome</keyword>
<protein>
    <submittedName>
        <fullName evidence="2">Uncharacterized protein</fullName>
    </submittedName>
</protein>
<proteinExistence type="predicted"/>
<dbReference type="InParanoid" id="A0A165FZT2"/>